<keyword evidence="1" id="KW-1133">Transmembrane helix</keyword>
<feature type="domain" description="DUF1583" evidence="2">
    <location>
        <begin position="31"/>
        <end position="237"/>
    </location>
</feature>
<keyword evidence="1" id="KW-0472">Membrane</keyword>
<evidence type="ECO:0000313" key="4">
    <source>
        <dbReference type="Proteomes" id="UP000318384"/>
    </source>
</evidence>
<dbReference type="AlphaFoldDB" id="A0A517WX62"/>
<gene>
    <name evidence="3" type="ORF">V202x_32470</name>
</gene>
<keyword evidence="4" id="KW-1185">Reference proteome</keyword>
<evidence type="ECO:0000313" key="3">
    <source>
        <dbReference type="EMBL" id="QDU09850.1"/>
    </source>
</evidence>
<reference evidence="3 4" key="1">
    <citation type="submission" date="2019-03" db="EMBL/GenBank/DDBJ databases">
        <title>Deep-cultivation of Planctomycetes and their phenomic and genomic characterization uncovers novel biology.</title>
        <authorList>
            <person name="Wiegand S."/>
            <person name="Jogler M."/>
            <person name="Boedeker C."/>
            <person name="Pinto D."/>
            <person name="Vollmers J."/>
            <person name="Rivas-Marin E."/>
            <person name="Kohn T."/>
            <person name="Peeters S.H."/>
            <person name="Heuer A."/>
            <person name="Rast P."/>
            <person name="Oberbeckmann S."/>
            <person name="Bunk B."/>
            <person name="Jeske O."/>
            <person name="Meyerdierks A."/>
            <person name="Storesund J.E."/>
            <person name="Kallscheuer N."/>
            <person name="Luecker S."/>
            <person name="Lage O.M."/>
            <person name="Pohl T."/>
            <person name="Merkel B.J."/>
            <person name="Hornburger P."/>
            <person name="Mueller R.-W."/>
            <person name="Bruemmer F."/>
            <person name="Labrenz M."/>
            <person name="Spormann A.M."/>
            <person name="Op den Camp H."/>
            <person name="Overmann J."/>
            <person name="Amann R."/>
            <person name="Jetten M.S.M."/>
            <person name="Mascher T."/>
            <person name="Medema M.H."/>
            <person name="Devos D.P."/>
            <person name="Kaster A.-K."/>
            <person name="Ovreas L."/>
            <person name="Rohde M."/>
            <person name="Galperin M.Y."/>
            <person name="Jogler C."/>
        </authorList>
    </citation>
    <scope>NUCLEOTIDE SEQUENCE [LARGE SCALE GENOMIC DNA]</scope>
    <source>
        <strain evidence="3 4">V202</strain>
    </source>
</reference>
<keyword evidence="1" id="KW-0812">Transmembrane</keyword>
<organism evidence="3 4">
    <name type="scientific">Gimesia aquarii</name>
    <dbReference type="NCBI Taxonomy" id="2527964"/>
    <lineage>
        <taxon>Bacteria</taxon>
        <taxon>Pseudomonadati</taxon>
        <taxon>Planctomycetota</taxon>
        <taxon>Planctomycetia</taxon>
        <taxon>Planctomycetales</taxon>
        <taxon>Planctomycetaceae</taxon>
        <taxon>Gimesia</taxon>
    </lineage>
</organism>
<accession>A0A517WX62</accession>
<dbReference type="RefSeq" id="WP_197992906.1">
    <property type="nucleotide sequence ID" value="NZ_CP037422.1"/>
</dbReference>
<name>A0A517WX62_9PLAN</name>
<evidence type="ECO:0000259" key="2">
    <source>
        <dbReference type="Pfam" id="PF07622"/>
    </source>
</evidence>
<sequence>MTSRRLIQHIQKQLTLLVLFLLFPLPLTGESHLSDTYSADFRSKQFDNETLVPLKAGTVRLILPTNKGVLMKKPAKANIPVIGFGTRFRIHGDFEISASYKIPSWTQPKKGYGQGPSIYIRLSDEPETSALIGRLQRPKEGHVYSTSLSRTVDEKRKYDVKLYNTKFNSGVLRLTRNDKTISFSIKEEQNNEFIKLREVEFSDANVDLIRIGLQQSDTETPVQVIWETLDVKAESLLDLPSKLAKGEKLHQPSYNPIQTKTSIPFYWSIISCVALLILVSVMIWFKRR</sequence>
<evidence type="ECO:0000256" key="1">
    <source>
        <dbReference type="SAM" id="Phobius"/>
    </source>
</evidence>
<protein>
    <recommendedName>
        <fullName evidence="2">DUF1583 domain-containing protein</fullName>
    </recommendedName>
</protein>
<dbReference type="Proteomes" id="UP000318384">
    <property type="component" value="Chromosome"/>
</dbReference>
<dbReference type="EMBL" id="CP037422">
    <property type="protein sequence ID" value="QDU09850.1"/>
    <property type="molecule type" value="Genomic_DNA"/>
</dbReference>
<proteinExistence type="predicted"/>
<feature type="transmembrane region" description="Helical" evidence="1">
    <location>
        <begin position="265"/>
        <end position="285"/>
    </location>
</feature>
<dbReference type="Pfam" id="PF07622">
    <property type="entry name" value="DUF1583"/>
    <property type="match status" value="1"/>
</dbReference>
<dbReference type="InterPro" id="IPR011475">
    <property type="entry name" value="DUF1583"/>
</dbReference>